<feature type="compositionally biased region" description="Basic and acidic residues" evidence="1">
    <location>
        <begin position="3430"/>
        <end position="3453"/>
    </location>
</feature>
<feature type="compositionally biased region" description="Basic and acidic residues" evidence="1">
    <location>
        <begin position="3167"/>
        <end position="3193"/>
    </location>
</feature>
<feature type="region of interest" description="Disordered" evidence="1">
    <location>
        <begin position="3938"/>
        <end position="4004"/>
    </location>
</feature>
<feature type="compositionally biased region" description="Basic and acidic residues" evidence="1">
    <location>
        <begin position="982"/>
        <end position="1000"/>
    </location>
</feature>
<feature type="region of interest" description="Disordered" evidence="1">
    <location>
        <begin position="1424"/>
        <end position="1491"/>
    </location>
</feature>
<feature type="region of interest" description="Disordered" evidence="1">
    <location>
        <begin position="346"/>
        <end position="460"/>
    </location>
</feature>
<evidence type="ECO:0000256" key="1">
    <source>
        <dbReference type="SAM" id="MobiDB-lite"/>
    </source>
</evidence>
<dbReference type="Proteomes" id="UP000221165">
    <property type="component" value="Unassembled WGS sequence"/>
</dbReference>
<feature type="compositionally biased region" description="Basic and acidic residues" evidence="1">
    <location>
        <begin position="1886"/>
        <end position="1909"/>
    </location>
</feature>
<feature type="region of interest" description="Disordered" evidence="1">
    <location>
        <begin position="1758"/>
        <end position="1779"/>
    </location>
</feature>
<feature type="region of interest" description="Disordered" evidence="1">
    <location>
        <begin position="2286"/>
        <end position="2425"/>
    </location>
</feature>
<dbReference type="EMBL" id="MIGC01000701">
    <property type="protein sequence ID" value="PHJ24399.1"/>
    <property type="molecule type" value="Genomic_DNA"/>
</dbReference>
<feature type="region of interest" description="Disordered" evidence="1">
    <location>
        <begin position="747"/>
        <end position="767"/>
    </location>
</feature>
<feature type="compositionally biased region" description="Polar residues" evidence="1">
    <location>
        <begin position="2313"/>
        <end position="2322"/>
    </location>
</feature>
<feature type="region of interest" description="Disordered" evidence="1">
    <location>
        <begin position="1886"/>
        <end position="1920"/>
    </location>
</feature>
<dbReference type="VEuPathDB" id="ToxoDB:CSUI_001746"/>
<feature type="compositionally biased region" description="Basic and acidic residues" evidence="1">
    <location>
        <begin position="2180"/>
        <end position="2206"/>
    </location>
</feature>
<feature type="compositionally biased region" description="Polar residues" evidence="1">
    <location>
        <begin position="2616"/>
        <end position="2637"/>
    </location>
</feature>
<feature type="compositionally biased region" description="Basic and acidic residues" evidence="1">
    <location>
        <begin position="3511"/>
        <end position="3558"/>
    </location>
</feature>
<feature type="compositionally biased region" description="Polar residues" evidence="1">
    <location>
        <begin position="2131"/>
        <end position="2140"/>
    </location>
</feature>
<feature type="compositionally biased region" description="Polar residues" evidence="1">
    <location>
        <begin position="2330"/>
        <end position="2344"/>
    </location>
</feature>
<feature type="compositionally biased region" description="Polar residues" evidence="1">
    <location>
        <begin position="25"/>
        <end position="39"/>
    </location>
</feature>
<feature type="compositionally biased region" description="Polar residues" evidence="1">
    <location>
        <begin position="543"/>
        <end position="554"/>
    </location>
</feature>
<feature type="compositionally biased region" description="Low complexity" evidence="1">
    <location>
        <begin position="750"/>
        <end position="761"/>
    </location>
</feature>
<feature type="region of interest" description="Disordered" evidence="1">
    <location>
        <begin position="893"/>
        <end position="916"/>
    </location>
</feature>
<feature type="region of interest" description="Disordered" evidence="1">
    <location>
        <begin position="4112"/>
        <end position="4155"/>
    </location>
</feature>
<feature type="compositionally biased region" description="Low complexity" evidence="1">
    <location>
        <begin position="173"/>
        <end position="191"/>
    </location>
</feature>
<dbReference type="RefSeq" id="XP_067926072.1">
    <property type="nucleotide sequence ID" value="XM_068061951.1"/>
</dbReference>
<feature type="region of interest" description="Disordered" evidence="1">
    <location>
        <begin position="982"/>
        <end position="1103"/>
    </location>
</feature>
<organism evidence="2 3">
    <name type="scientific">Cystoisospora suis</name>
    <dbReference type="NCBI Taxonomy" id="483139"/>
    <lineage>
        <taxon>Eukaryota</taxon>
        <taxon>Sar</taxon>
        <taxon>Alveolata</taxon>
        <taxon>Apicomplexa</taxon>
        <taxon>Conoidasida</taxon>
        <taxon>Coccidia</taxon>
        <taxon>Eucoccidiorida</taxon>
        <taxon>Eimeriorina</taxon>
        <taxon>Sarcocystidae</taxon>
        <taxon>Cystoisospora</taxon>
    </lineage>
</organism>
<keyword evidence="3" id="KW-1185">Reference proteome</keyword>
<feature type="compositionally biased region" description="Basic and acidic residues" evidence="1">
    <location>
        <begin position="3101"/>
        <end position="3121"/>
    </location>
</feature>
<evidence type="ECO:0000313" key="2">
    <source>
        <dbReference type="EMBL" id="PHJ24399.1"/>
    </source>
</evidence>
<feature type="compositionally biased region" description="Polar residues" evidence="1">
    <location>
        <begin position="437"/>
        <end position="446"/>
    </location>
</feature>
<name>A0A2C6L9A5_9APIC</name>
<feature type="compositionally biased region" description="Polar residues" evidence="1">
    <location>
        <begin position="2363"/>
        <end position="2372"/>
    </location>
</feature>
<evidence type="ECO:0000313" key="3">
    <source>
        <dbReference type="Proteomes" id="UP000221165"/>
    </source>
</evidence>
<feature type="region of interest" description="Disordered" evidence="1">
    <location>
        <begin position="2009"/>
        <end position="2043"/>
    </location>
</feature>
<feature type="compositionally biased region" description="Low complexity" evidence="1">
    <location>
        <begin position="3722"/>
        <end position="3741"/>
    </location>
</feature>
<feature type="compositionally biased region" description="Pro residues" evidence="1">
    <location>
        <begin position="3869"/>
        <end position="3881"/>
    </location>
</feature>
<feature type="region of interest" description="Disordered" evidence="1">
    <location>
        <begin position="233"/>
        <end position="262"/>
    </location>
</feature>
<feature type="region of interest" description="Disordered" evidence="1">
    <location>
        <begin position="2550"/>
        <end position="2587"/>
    </location>
</feature>
<feature type="compositionally biased region" description="Polar residues" evidence="1">
    <location>
        <begin position="67"/>
        <end position="82"/>
    </location>
</feature>
<feature type="region of interest" description="Disordered" evidence="1">
    <location>
        <begin position="2096"/>
        <end position="2149"/>
    </location>
</feature>
<feature type="compositionally biased region" description="Acidic residues" evidence="1">
    <location>
        <begin position="159"/>
        <end position="168"/>
    </location>
</feature>
<feature type="compositionally biased region" description="Polar residues" evidence="1">
    <location>
        <begin position="1947"/>
        <end position="1968"/>
    </location>
</feature>
<sequence>MELAKEAMVRSPEAACTQRVGGSCSVPSTPTGDRPSPSSEHGAIDPDPHDEDQVLNNPSGPCYQDEVASSDTNKLKTISQQGVFDRVMPCGKEDSQSKQTAATEEYISSVDSGGESEPQGKEVDNNETAAEVGGEGERRERGIAGQEGGNEAENHAWDEADSEAEEDDRVFVLKLSPSPSPRSPDLSALSPTATQTHLVTPVGERERVEVLSPLSSSHTSSLAVPSFSLVLRGNTSQEGTSSRQVSTNSARSEECQAQLSLSGEDCRVPSGAISAETKYACDTEQQFFGAPPGETAAVPEPVSTISRKEHSASPSPVETLISHDRLPNLVETGRFRSRAVIEETHQSKELGAVDEPSPETGRGRKRHCAFQRGGRSHEQHDIPSISFSQAGFEGHKERVLTSRPAKEERTEVHVKEDPHVTATHEYDNRHRGDSGGQAEQQKQKLSSVYPERNDHTSDAHQASRVVYRGMHNPMIGQNCFQVKDLSAKEPVLPTSCPWSREVEDEGLDGGRKQQQQQALTRGLLHDNVQSGQEGPMPEGHSGVPQQSSLESSSAGALPANRRDDLCFRNSRQEDTLQRQLWEQQGNSPQETTRHNQRPAAMFFGDSRAAPPEGPMLVTPQPVFLGPGSPSDASRVNGGGRQVMPSPMFSPQVIPHPAVMMSGRRGSGSSLLTGKPDELLPSGVRYDAHKKAYRAIVRTSSGTIKNRSFSCNKYGANHARFLALEAVRRSSHVTPSFSPGTCQAACTNPYGSSGSSPGTSGDSQRDGNQCRQEVLLQTGFPTDAYYLYGSGYRHPGSELSHYSFDNSGTGCLQIRFDRGEFRMTPPPLPLPHSGPPANHAGHKHSGPCIPACYASSSDVHRVWIGNPWHQAERTPLPCDLSACRSTAMSAEGSSKLSRAFPSEPHVPQAQSAEGGGNAGTTAVCWAGCAEALCMPPWQSHPTEPAAPGSIYAPQNAERAEPGHSPAQSHLVWAVSRDRYEGEHRSSFARPGHEDAAEHSESPAKAQDVGTVGVGARGYSGFQGEAEEARRSHVHDNHPNAVDRSTSVAKSSGDVEAKGQACTSSTTDRGDGDPDIGVYVGAGAETKEGSESEGTENPVGVGDSASAVHGSRLVDRGDFLENNLTVESGAPADGFSGSRPEGESCVSVGRVSNVSSFDGSLVPWSSRGCTSLLLNEDESGIAPGSCLQRLVTLRGKVHEEAVDRTAVVEQNITDNHGVQQNNNALSVRYGIPRRLSPSQGSGSCGAWTHVDRGVNHQPTVSVSHHDFAVSNIRRSASSSPRFLFSSQIPSSTQNTLCFHLPFTQSPLWPKPCSRPSPDARGQVVCPPNQLAGAGTASDARETVVVSMSGECSKTNVTSSDTGSVSACHRKIYSERQENNDEEVHGLSLGGQEGTNLDSCLQACKESQNSQNRSRQIHIHEAVALGQSEGADVSSSRRNDSKETYKFSSCRGDCSRNSDSAQCDDGGLFPPSARGGPSVGGKGEASFSSGSLSEEDGQVGASGCTTVGTACTLCSQAFSSLSSSVRGTGSESKAGQLSVVLTAPTGTGAIAGIEDAAGEGPGSLIKRGTTTGCVDTLGTLTIGVHDYLRRQQLLGETDSAREASFPETTPTGKPWSGSTQGPWTYEALVEGGGEDENCVTIGRVCGRVMESPRRGSDNGDTVLECQMQHDDDDGSGVAASFTLCEAGSGLLMQGPVEDQPGDCSALNLERVERSEHPSEGGEASPSSGGIYREHTGVVSLHSSSSAYTRAYSVRASTYGDLQPSSQLCDSPTAPTGERGLGSPLLEDEVDGFLSQLAWGVSLLGAKMLQRDAHHSGKNSSLRAVHEHLEGNVHKDKGVTEAQMGGVRGAKAMWLSEVTEREREVRVAEDERGNTRVSIFGSDRDRKDRSAVSESFLRGENKMDDREVPRGDEEQTQEEPLEKSLLSSSISLNCDVLLNERGAHDDWPLQRQHSSRSLIASQAGHTAFSSASPRGRRKQTQDGHEDADVASRTSCLSLLSGCCSSGVVADSASQVRPTQDSSAEVSGSLCSGVHNDSHSGGPSKPLKLIEHGDDVYQGEGIEKDCFHFSRLHRGSVGSIATITSLSDRCEELLEGVIEKEGTNETGEGTLLKKKYPQCSTQLQEEEEETPEDNGPGSSVLTAEQNEPKDERQEELLRKRQMDLHQEGRVKTKRAAAGLGEVKLGDVGRSLEGENKDKRQREDKGPEHSTSVEEAIPKANNLKRVLRVAESENPLWRSGDKEGMRRWQQALSPPSVMEPPPCLLCKAIRVVLDTLGWKAPTRRSSSFSITAHRISRERQEASSQSEGCSRPTEPNVGAASTTLTLDKNTSRETTGHYSSGLFTEDTQARGTGAETAASLEEDQRHLGVNNTSSSSETDGIAPASHPSFSEPKRKWKEAISAATKSGPEVFSVTQGPSAPQLRPPTSLERSGSLVDVSSKAAFLLQGSEIRGARVGACSQQTGTALVTLVGQLMNMLESNGGIPPCISGLQFSLQDFAWFTRGGEISSCDVLDLADVLAHCGLGEFTEDEQKEMKMTKKEVRTTPEAQQEMVACIIEDKSMENEASKNKTREEKEIEEKERGQSTEVILDGQQDRRSLLADRPVWCEREELCQGNPGDETGKSTAAQKENKSSSLKLPDTVNSIDEKNEGEARQLESTSDCRQAVFPVSSTEDYLHAWLSAAAHHVFRQIKRRLTGSEISPTLGVSSLPQPRHFRHVPRISPTEVSTKVCVGEYQAGQADLLPREDRSHCLRKITPCSSSLFPRYITKYRTSALRSQWIARLHVMQAQWRWKRGVARTGKTFKRSKVGRKRNDRGYSKGGRELAISQGYLVTGEEGSDSKSGITDQSDAAKEAELAVLKSTEKSKKPLRNRLKFISTRFVPPSPLLSSSFLKPLLPRPPLQIEYRALALHASAIASRGHRGDEDLENTGRRDQPVETGGERRDQSGQRSRRDQQEHGREQGEEKNDQKNEGKDGDAKAADRSGDHRSDERVEEQKAESQQAVSMEGPPSRGRAESGLTCSQSAQDRGARYLARQERQRLLERDREAKQNRLANQGDGQGVEKKKSAVPRPRERKRDRRRDTKNRSRPQEVLPQYGEKTAPEETNEGETARGGRMEEAQKGENEETVKKNKPQIKIEEEEQETKEGVSGQKVADAETCGRSKTKARRGGIKPGKKAETGGEEVKGENRVKGQVSQDRDSITDCGTAGYQGADKTSGSPCENGGVEIKVAQEPHSQKVASSETSKRRQPHRQAKKQSAVGQEGAQNILERTKKEGLTRMNETEKISAVPRPGEGDATEGKVKPSVDENEKVAKLEESGMVEGRMIEQAGVRHTSDQNRELKDNETKQQGDGDSEGGKRERNGEIEGGLGGKSGSKKKREEGVHQHSSPARVPRCASVRRRDVSSAHTGGKSRRRCTSQRSAYPSSDSSTLEQVGGIMESRKRESDILGEAKTDDRLKRRPEQPQQERGMKEQQGASVSVEGEKGEKAASEEAGALHDKKEVAEGAQGLPTSPANLPGTRRAEATSDESSHMDRDTNSEQDKAVPADQAGEKASDALEAERRGHPCQESEGDFTKAVYIGTPPSSVPPCDLVGSSNCTAGETPLVVSRGPGSFSLSLAHTLSPNPVEGTSQDSLVKDKEQEWQRRSVEKVVPACAEGTVSHTSLLQGVYTVPQVRAEWRSKALSGPSDSAASGNRCYVSSAHLCETVTNAVERANGIQSQETLGRQASDRSASPSVGFPSSSSSMEVPPSSSGCEWVFPPPVNLLSPAPRSTSPSLSPGSFLLASSIRSPCPSAPSGADKAASASSCVSTPGFIRGNRYTLSRTPLSSTYFSSSVSFASLATMPSLPTSSQVQDPGVTDRSVVSWSTGVVADRRLAFPPTPEEGSLPPPVSSDTCLSTRQFHEPAAQCSRAVRSAERQKESSLCQAESQAQARELFTSGVNVRDANCGEQASDSGALPAGTTDQRRSLETKSIGDGSTSAERSGRQKENDSVSSFSSSSSLETRAPFDSPGTFSSCLSSSSVDSFRPVRLLSGNPAVSKVTSCYPSVDLPFLVERRGILSEPDRVSPPPQDVRSARALEVEAQTLIETSASTPEGSTEGRSTALQRRYVTRRAFLSLGEHVSSSNPMSFIPLSPPPGTSFSLEPEVDSEKNEDPQPHEERAKRLKRGEFGAFWRKDTFMDV</sequence>
<feature type="region of interest" description="Disordered" evidence="1">
    <location>
        <begin position="2180"/>
        <end position="2212"/>
    </location>
</feature>
<feature type="compositionally biased region" description="Basic and acidic residues" evidence="1">
    <location>
        <begin position="2550"/>
        <end position="2577"/>
    </location>
</feature>
<feature type="region of interest" description="Disordered" evidence="1">
    <location>
        <begin position="3610"/>
        <end position="3631"/>
    </location>
</feature>
<reference evidence="2 3" key="1">
    <citation type="journal article" date="2017" name="Int. J. Parasitol.">
        <title>The genome of the protozoan parasite Cystoisospora suis and a reverse vaccinology approach to identify vaccine candidates.</title>
        <authorList>
            <person name="Palmieri N."/>
            <person name="Shrestha A."/>
            <person name="Ruttkowski B."/>
            <person name="Beck T."/>
            <person name="Vogl C."/>
            <person name="Tomley F."/>
            <person name="Blake D.P."/>
            <person name="Joachim A."/>
        </authorList>
    </citation>
    <scope>NUCLEOTIDE SEQUENCE [LARGE SCALE GENOMIC DNA]</scope>
    <source>
        <strain evidence="2 3">Wien I</strain>
    </source>
</reference>
<feature type="compositionally biased region" description="Basic and acidic residues" evidence="1">
    <location>
        <begin position="393"/>
        <end position="433"/>
    </location>
</feature>
<feature type="compositionally biased region" description="Polar residues" evidence="1">
    <location>
        <begin position="1759"/>
        <end position="1770"/>
    </location>
</feature>
<feature type="compositionally biased region" description="Polar residues" evidence="1">
    <location>
        <begin position="1603"/>
        <end position="1619"/>
    </location>
</feature>
<feature type="compositionally biased region" description="Low complexity" evidence="1">
    <location>
        <begin position="1717"/>
        <end position="1726"/>
    </location>
</feature>
<feature type="compositionally biased region" description="Basic and acidic residues" evidence="1">
    <location>
        <begin position="3072"/>
        <end position="3081"/>
    </location>
</feature>
<feature type="region of interest" description="Disordered" evidence="1">
    <location>
        <begin position="2604"/>
        <end position="2638"/>
    </location>
</feature>
<feature type="compositionally biased region" description="Basic and acidic residues" evidence="1">
    <location>
        <begin position="3261"/>
        <end position="3276"/>
    </location>
</feature>
<feature type="compositionally biased region" description="Basic residues" evidence="1">
    <location>
        <begin position="3154"/>
        <end position="3166"/>
    </location>
</feature>
<feature type="region of interest" description="Disordered" evidence="1">
    <location>
        <begin position="3711"/>
        <end position="3741"/>
    </location>
</feature>
<dbReference type="GeneID" id="94425162"/>
<dbReference type="OrthoDB" id="10693356at2759"/>
<gene>
    <name evidence="2" type="ORF">CSUI_001746</name>
</gene>
<feature type="region of interest" description="Disordered" evidence="1">
    <location>
        <begin position="494"/>
        <end position="559"/>
    </location>
</feature>
<protein>
    <submittedName>
        <fullName evidence="2">Uncharacterized protein</fullName>
    </submittedName>
</protein>
<feature type="region of interest" description="Disordered" evidence="1">
    <location>
        <begin position="2911"/>
        <end position="3570"/>
    </location>
</feature>
<feature type="compositionally biased region" description="Basic and acidic residues" evidence="1">
    <location>
        <begin position="3324"/>
        <end position="3355"/>
    </location>
</feature>
<feature type="compositionally biased region" description="Basic and acidic residues" evidence="1">
    <location>
        <begin position="3020"/>
        <end position="3042"/>
    </location>
</feature>
<feature type="compositionally biased region" description="Basic and acidic residues" evidence="1">
    <location>
        <begin position="1025"/>
        <end position="1036"/>
    </location>
</feature>
<feature type="compositionally biased region" description="Basic and acidic residues" evidence="1">
    <location>
        <begin position="1432"/>
        <end position="1442"/>
    </location>
</feature>
<feature type="compositionally biased region" description="Basic and acidic residues" evidence="1">
    <location>
        <begin position="3289"/>
        <end position="3308"/>
    </location>
</feature>
<feature type="compositionally biased region" description="Polar residues" evidence="1">
    <location>
        <begin position="2009"/>
        <end position="2025"/>
    </location>
</feature>
<feature type="compositionally biased region" description="Basic and acidic residues" evidence="1">
    <location>
        <begin position="2913"/>
        <end position="2990"/>
    </location>
</feature>
<feature type="region of interest" description="Disordered" evidence="1">
    <location>
        <begin position="1595"/>
        <end position="1619"/>
    </location>
</feature>
<feature type="compositionally biased region" description="Basic and acidic residues" evidence="1">
    <location>
        <begin position="3472"/>
        <end position="3494"/>
    </location>
</feature>
<comment type="caution">
    <text evidence="2">The sequence shown here is derived from an EMBL/GenBank/DDBJ whole genome shotgun (WGS) entry which is preliminary data.</text>
</comment>
<feature type="region of interest" description="Disordered" evidence="1">
    <location>
        <begin position="1708"/>
        <end position="1728"/>
    </location>
</feature>
<feature type="compositionally biased region" description="Polar residues" evidence="1">
    <location>
        <begin position="3409"/>
        <end position="3423"/>
    </location>
</feature>
<proteinExistence type="predicted"/>
<feature type="compositionally biased region" description="Polar residues" evidence="1">
    <location>
        <begin position="3610"/>
        <end position="3624"/>
    </location>
</feature>
<feature type="compositionally biased region" description="Basic and acidic residues" evidence="1">
    <location>
        <begin position="4138"/>
        <end position="4152"/>
    </location>
</feature>
<feature type="region of interest" description="Disordered" evidence="1">
    <location>
        <begin position="1"/>
        <end position="204"/>
    </location>
</feature>
<accession>A0A2C6L9A5</accession>
<feature type="compositionally biased region" description="Low complexity" evidence="1">
    <location>
        <begin position="3982"/>
        <end position="3991"/>
    </location>
</feature>
<feature type="compositionally biased region" description="Polar residues" evidence="1">
    <location>
        <begin position="233"/>
        <end position="261"/>
    </location>
</feature>
<feature type="region of interest" description="Disordered" evidence="1">
    <location>
        <begin position="3867"/>
        <end position="3887"/>
    </location>
</feature>
<feature type="region of interest" description="Disordered" evidence="1">
    <location>
        <begin position="1946"/>
        <end position="1983"/>
    </location>
</feature>